<feature type="compositionally biased region" description="Basic and acidic residues" evidence="1">
    <location>
        <begin position="40"/>
        <end position="50"/>
    </location>
</feature>
<name>A0A0F2M5L1_SPOSC</name>
<evidence type="ECO:0000259" key="2">
    <source>
        <dbReference type="Pfam" id="PF12331"/>
    </source>
</evidence>
<dbReference type="AlphaFoldDB" id="A0A0F2M5L1"/>
<feature type="region of interest" description="Disordered" evidence="1">
    <location>
        <begin position="340"/>
        <end position="399"/>
    </location>
</feature>
<dbReference type="Pfam" id="PF21046">
    <property type="entry name" value="Rad26-like_C"/>
    <property type="match status" value="1"/>
</dbReference>
<feature type="compositionally biased region" description="Low complexity" evidence="1">
    <location>
        <begin position="129"/>
        <end position="140"/>
    </location>
</feature>
<organism evidence="5 6">
    <name type="scientific">Sporothrix schenckii 1099-18</name>
    <dbReference type="NCBI Taxonomy" id="1397361"/>
    <lineage>
        <taxon>Eukaryota</taxon>
        <taxon>Fungi</taxon>
        <taxon>Dikarya</taxon>
        <taxon>Ascomycota</taxon>
        <taxon>Pezizomycotina</taxon>
        <taxon>Sordariomycetes</taxon>
        <taxon>Sordariomycetidae</taxon>
        <taxon>Ophiostomatales</taxon>
        <taxon>Ophiostomataceae</taxon>
        <taxon>Sporothrix</taxon>
    </lineage>
</organism>
<dbReference type="Pfam" id="PF21048">
    <property type="entry name" value="Rad26-like_N"/>
    <property type="match status" value="1"/>
</dbReference>
<feature type="compositionally biased region" description="Pro residues" evidence="1">
    <location>
        <begin position="147"/>
        <end position="170"/>
    </location>
</feature>
<protein>
    <submittedName>
        <fullName evidence="5">DNA repair protein</fullName>
    </submittedName>
</protein>
<dbReference type="InterPro" id="IPR022093">
    <property type="entry name" value="Rad26-like_helical"/>
</dbReference>
<evidence type="ECO:0000256" key="1">
    <source>
        <dbReference type="SAM" id="MobiDB-lite"/>
    </source>
</evidence>
<dbReference type="GeneID" id="27670350"/>
<gene>
    <name evidence="5" type="ORF">SPSK_08477</name>
</gene>
<feature type="region of interest" description="Disordered" evidence="1">
    <location>
        <begin position="129"/>
        <end position="170"/>
    </location>
</feature>
<feature type="compositionally biased region" description="Polar residues" evidence="1">
    <location>
        <begin position="302"/>
        <end position="312"/>
    </location>
</feature>
<dbReference type="RefSeq" id="XP_016587598.1">
    <property type="nucleotide sequence ID" value="XM_016735073.1"/>
</dbReference>
<feature type="domain" description="Rad26-like helical repeats" evidence="2">
    <location>
        <begin position="513"/>
        <end position="715"/>
    </location>
</feature>
<dbReference type="EMBL" id="AXCR01000007">
    <property type="protein sequence ID" value="KJR84922.1"/>
    <property type="molecule type" value="Genomic_DNA"/>
</dbReference>
<feature type="compositionally biased region" description="Low complexity" evidence="1">
    <location>
        <begin position="29"/>
        <end position="39"/>
    </location>
</feature>
<evidence type="ECO:0000313" key="5">
    <source>
        <dbReference type="EMBL" id="KJR84922.1"/>
    </source>
</evidence>
<evidence type="ECO:0000259" key="3">
    <source>
        <dbReference type="Pfam" id="PF21046"/>
    </source>
</evidence>
<accession>A0A0F2M5L1</accession>
<sequence length="936" mass="102251">MDDFSDDGFDDLNVAVLQELETKALQAIQSQRQQHQLHQPFRERQSNLGHRHGDGEIIEIDVEPELGQDVDRADAAVLRELARVPAQHAFGGRLTAAAAPPPLPLPAYSQRSLIDVPLPVATRNLSHNHNVGGNYGNNLNPRNGTFYPPPSQQRPVAPPPVSQVPGPPRPLIPVRAGAAGGGVSMPAAGAASGSKSTDNATIADLQQRIRLLETDIYTAQGRASMMANKYDEAQRKHDAEVARIQKQKDEELARLRQRTEAAVAAQKNAATELEFAKQDLKEEVEKNKKGRRTDRADGPTTPRKNTTARSNWNVADGFEDIELLPSPSKNFGRRLKEAGASSAISAIERTPTKGKRRRNITDSPTKPLETIAAEDEDLFNGSPGMPANAQPPTQPANEPPDCPPFVFIQEVLSYQSRPEEPTTIELFSRYSFPSNRNQTLAFLMLQRIPSLEGTQGTTRLMLDFCQLVLGIWSQCLREEYYAPIRALVSLMSYILMRNPTGLTPHIMAPLVPIAQETVYLVAAPTFHNHGDSLSNHANYTVRQLACDIDTGAIMSLLQLVAYGCLTQTQGDEEPSSTQQHQASQTLSLEMHRPTQTWFWSVIQFEFVLLMLSSKQAPDAFLAMLALLRTSALPESIGPITNDPARDAGVVAAIVIDRISHHIEEPPKWAANSKYTEWDVRLAALGVLDCFAQSPFGRLSLAAGECTLPRIVGALVPAYGELRDRDLLDEPLHPSDDLLSLSESQIRAYGIGGFDLGQTLGLKKDSTALGSTKVVGNVSSETLGAESVLSRTPDGRDLSRSATPLILLYVSSAVYLLHSILTDPYTAHVANMPAKLADTRGGLQGSYLLTMARLGFRIDPAFSTGLHEETYKVAMELFKLAATPLEEREYGEWAKKSQSLSSAAARSQTQQQEHSDPFCDAIVGDLTVIKIEKGAVP</sequence>
<evidence type="ECO:0000259" key="4">
    <source>
        <dbReference type="Pfam" id="PF21048"/>
    </source>
</evidence>
<evidence type="ECO:0000313" key="6">
    <source>
        <dbReference type="Proteomes" id="UP000033710"/>
    </source>
</evidence>
<feature type="domain" description="Rad26-like C-terminal" evidence="3">
    <location>
        <begin position="829"/>
        <end position="892"/>
    </location>
</feature>
<dbReference type="InterPro" id="IPR048379">
    <property type="entry name" value="Rad26-like_C"/>
</dbReference>
<proteinExistence type="predicted"/>
<dbReference type="KEGG" id="ssck:SPSK_08477"/>
<reference evidence="5 6" key="1">
    <citation type="journal article" date="2014" name="BMC Genomics">
        <title>Comparative genomics of the major fungal agents of human and animal Sporotrichosis: Sporothrix schenckii and Sporothrix brasiliensis.</title>
        <authorList>
            <person name="Teixeira M.M."/>
            <person name="de Almeida L.G."/>
            <person name="Kubitschek-Barreira P."/>
            <person name="Alves F.L."/>
            <person name="Kioshima E.S."/>
            <person name="Abadio A.K."/>
            <person name="Fernandes L."/>
            <person name="Derengowski L.S."/>
            <person name="Ferreira K.S."/>
            <person name="Souza R.C."/>
            <person name="Ruiz J.C."/>
            <person name="de Andrade N.C."/>
            <person name="Paes H.C."/>
            <person name="Nicola A.M."/>
            <person name="Albuquerque P."/>
            <person name="Gerber A.L."/>
            <person name="Martins V.P."/>
            <person name="Peconick L.D."/>
            <person name="Neto A.V."/>
            <person name="Chaucanez C.B."/>
            <person name="Silva P.A."/>
            <person name="Cunha O.L."/>
            <person name="de Oliveira F.F."/>
            <person name="dos Santos T.C."/>
            <person name="Barros A.L."/>
            <person name="Soares M.A."/>
            <person name="de Oliveira L.M."/>
            <person name="Marini M.M."/>
            <person name="Villalobos-Duno H."/>
            <person name="Cunha M.M."/>
            <person name="de Hoog S."/>
            <person name="da Silveira J.F."/>
            <person name="Henrissat B."/>
            <person name="Nino-Vega G.A."/>
            <person name="Cisalpino P.S."/>
            <person name="Mora-Montes H.M."/>
            <person name="Almeida S.R."/>
            <person name="Stajich J.E."/>
            <person name="Lopes-Bezerra L.M."/>
            <person name="Vasconcelos A.T."/>
            <person name="Felipe M.S."/>
        </authorList>
    </citation>
    <scope>NUCLEOTIDE SEQUENCE [LARGE SCALE GENOMIC DNA]</scope>
    <source>
        <strain evidence="5 6">1099-18</strain>
    </source>
</reference>
<comment type="caution">
    <text evidence="5">The sequence shown here is derived from an EMBL/GenBank/DDBJ whole genome shotgun (WGS) entry which is preliminary data.</text>
</comment>
<dbReference type="OrthoDB" id="5245063at2759"/>
<dbReference type="Pfam" id="PF12331">
    <property type="entry name" value="Rad26-like_helical_rpts"/>
    <property type="match status" value="1"/>
</dbReference>
<dbReference type="Proteomes" id="UP000033710">
    <property type="component" value="Unassembled WGS sequence"/>
</dbReference>
<dbReference type="VEuPathDB" id="FungiDB:SPSK_08477"/>
<feature type="region of interest" description="Disordered" evidence="1">
    <location>
        <begin position="29"/>
        <end position="50"/>
    </location>
</feature>
<dbReference type="InterPro" id="IPR048380">
    <property type="entry name" value="Rad26-like_N"/>
</dbReference>
<feature type="region of interest" description="Disordered" evidence="1">
    <location>
        <begin position="278"/>
        <end position="312"/>
    </location>
</feature>
<feature type="domain" description="Rad26-like N-terminal" evidence="4">
    <location>
        <begin position="407"/>
        <end position="452"/>
    </location>
</feature>
<reference evidence="5 6" key="2">
    <citation type="journal article" date="2015" name="Eukaryot. Cell">
        <title>Asexual propagation of a virulent clone complex in a human and feline outbreak of sporotrichosis.</title>
        <authorList>
            <person name="Teixeira Mde M."/>
            <person name="Rodrigues A.M."/>
            <person name="Tsui C.K."/>
            <person name="de Almeida L.G."/>
            <person name="Van Diepeningen A.D."/>
            <person name="van den Ende B.G."/>
            <person name="Fernandes G.F."/>
            <person name="Kano R."/>
            <person name="Hamelin R.C."/>
            <person name="Lopes-Bezerra L.M."/>
            <person name="Vasconcelos A.T."/>
            <person name="de Hoog S."/>
            <person name="de Camargo Z.P."/>
            <person name="Felipe M.S."/>
        </authorList>
    </citation>
    <scope>NUCLEOTIDE SEQUENCE [LARGE SCALE GENOMIC DNA]</scope>
    <source>
        <strain evidence="5 6">1099-18</strain>
    </source>
</reference>
<feature type="compositionally biased region" description="Basic and acidic residues" evidence="1">
    <location>
        <begin position="278"/>
        <end position="297"/>
    </location>
</feature>